<comment type="caution">
    <text evidence="3">The sequence shown here is derived from an EMBL/GenBank/DDBJ whole genome shotgun (WGS) entry which is preliminary data.</text>
</comment>
<sequence length="214" mass="22798">MGNYSSALTADIEDFKAIISSGSPSARRRGTIRRSQSEILLSSSQSPISDSFPPVMPCDESQTPEPEETNGPDLLALKFLNVVDAPFASASASPPSTPASPTLSSVGSDTRAGGRSSVSVTPSPASSPPSLFSGALSAVLHQPGATLRVTPSGSPILDQLKLQLREMRDDLELLKSQHKKEVKLLMSELDEEKRIRLSLQVEVDKIKKQLSKSS</sequence>
<organism evidence="3 4">
    <name type="scientific">Alosa alosa</name>
    <name type="common">allis shad</name>
    <dbReference type="NCBI Taxonomy" id="278164"/>
    <lineage>
        <taxon>Eukaryota</taxon>
        <taxon>Metazoa</taxon>
        <taxon>Chordata</taxon>
        <taxon>Craniata</taxon>
        <taxon>Vertebrata</taxon>
        <taxon>Euteleostomi</taxon>
        <taxon>Actinopterygii</taxon>
        <taxon>Neopterygii</taxon>
        <taxon>Teleostei</taxon>
        <taxon>Clupei</taxon>
        <taxon>Clupeiformes</taxon>
        <taxon>Clupeoidei</taxon>
        <taxon>Clupeidae</taxon>
        <taxon>Alosa</taxon>
    </lineage>
</organism>
<dbReference type="EMBL" id="JADWDJ010000011">
    <property type="protein sequence ID" value="KAG5273587.1"/>
    <property type="molecule type" value="Genomic_DNA"/>
</dbReference>
<dbReference type="Proteomes" id="UP000823561">
    <property type="component" value="Chromosome 11"/>
</dbReference>
<evidence type="ECO:0008006" key="5">
    <source>
        <dbReference type="Google" id="ProtNLM"/>
    </source>
</evidence>
<evidence type="ECO:0000256" key="2">
    <source>
        <dbReference type="SAM" id="MobiDB-lite"/>
    </source>
</evidence>
<name>A0AAV6GHT7_9TELE</name>
<gene>
    <name evidence="3" type="ORF">AALO_G00153030</name>
</gene>
<reference evidence="3" key="1">
    <citation type="submission" date="2020-10" db="EMBL/GenBank/DDBJ databases">
        <title>Chromosome-scale genome assembly of the Allis shad, Alosa alosa.</title>
        <authorList>
            <person name="Margot Z."/>
            <person name="Christophe K."/>
            <person name="Cabau C."/>
            <person name="Louis A."/>
            <person name="Berthelot C."/>
            <person name="Parey E."/>
            <person name="Roest Crollius H."/>
            <person name="Montfort J."/>
            <person name="Robinson-Rechavi M."/>
            <person name="Bucao C."/>
            <person name="Bouchez O."/>
            <person name="Gislard M."/>
            <person name="Lluch J."/>
            <person name="Milhes M."/>
            <person name="Lampietro C."/>
            <person name="Lopez Roques C."/>
            <person name="Donnadieu C."/>
            <person name="Braasch I."/>
            <person name="Desvignes T."/>
            <person name="Postlethwait J."/>
            <person name="Bobe J."/>
            <person name="Guiguen Y."/>
        </authorList>
    </citation>
    <scope>NUCLEOTIDE SEQUENCE</scope>
    <source>
        <strain evidence="3">M-15738</strain>
        <tissue evidence="3">Blood</tissue>
    </source>
</reference>
<evidence type="ECO:0000313" key="3">
    <source>
        <dbReference type="EMBL" id="KAG5273587.1"/>
    </source>
</evidence>
<keyword evidence="1" id="KW-0175">Coiled coil</keyword>
<feature type="compositionally biased region" description="Low complexity" evidence="2">
    <location>
        <begin position="37"/>
        <end position="51"/>
    </location>
</feature>
<feature type="region of interest" description="Disordered" evidence="2">
    <location>
        <begin position="19"/>
        <end position="75"/>
    </location>
</feature>
<keyword evidence="4" id="KW-1185">Reference proteome</keyword>
<proteinExistence type="predicted"/>
<dbReference type="AlphaFoldDB" id="A0AAV6GHT7"/>
<feature type="region of interest" description="Disordered" evidence="2">
    <location>
        <begin position="88"/>
        <end position="133"/>
    </location>
</feature>
<evidence type="ECO:0000313" key="4">
    <source>
        <dbReference type="Proteomes" id="UP000823561"/>
    </source>
</evidence>
<feature type="compositionally biased region" description="Low complexity" evidence="2">
    <location>
        <begin position="88"/>
        <end position="105"/>
    </location>
</feature>
<evidence type="ECO:0000256" key="1">
    <source>
        <dbReference type="SAM" id="Coils"/>
    </source>
</evidence>
<protein>
    <recommendedName>
        <fullName evidence="5">SH3 domain-containing kinase-binding protein 1</fullName>
    </recommendedName>
</protein>
<feature type="compositionally biased region" description="Low complexity" evidence="2">
    <location>
        <begin position="116"/>
        <end position="133"/>
    </location>
</feature>
<accession>A0AAV6GHT7</accession>
<feature type="coiled-coil region" evidence="1">
    <location>
        <begin position="157"/>
        <end position="209"/>
    </location>
</feature>